<dbReference type="InterPro" id="IPR013087">
    <property type="entry name" value="Znf_C2H2_type"/>
</dbReference>
<dbReference type="InterPro" id="IPR036236">
    <property type="entry name" value="Znf_C2H2_sf"/>
</dbReference>
<evidence type="ECO:0000256" key="1">
    <source>
        <dbReference type="ARBA" id="ARBA00004123"/>
    </source>
</evidence>
<dbReference type="GO" id="GO:0005634">
    <property type="term" value="C:nucleus"/>
    <property type="evidence" value="ECO:0007669"/>
    <property type="project" value="UniProtKB-SubCell"/>
</dbReference>
<evidence type="ECO:0000313" key="10">
    <source>
        <dbReference type="EMBL" id="KAF0311700.1"/>
    </source>
</evidence>
<dbReference type="GO" id="GO:0010468">
    <property type="term" value="P:regulation of gene expression"/>
    <property type="evidence" value="ECO:0007669"/>
    <property type="project" value="TreeGrafter"/>
</dbReference>
<keyword evidence="3" id="KW-0677">Repeat</keyword>
<reference evidence="10 11" key="1">
    <citation type="submission" date="2019-07" db="EMBL/GenBank/DDBJ databases">
        <title>Draft genome assembly of a fouling barnacle, Amphibalanus amphitrite (Darwin, 1854): The first reference genome for Thecostraca.</title>
        <authorList>
            <person name="Kim W."/>
        </authorList>
    </citation>
    <scope>NUCLEOTIDE SEQUENCE [LARGE SCALE GENOMIC DNA]</scope>
    <source>
        <strain evidence="10">SNU_AA5</strain>
        <tissue evidence="10">Soma without cirri and trophi</tissue>
    </source>
</reference>
<dbReference type="Proteomes" id="UP000440578">
    <property type="component" value="Unassembled WGS sequence"/>
</dbReference>
<evidence type="ECO:0000256" key="7">
    <source>
        <dbReference type="PROSITE-ProRule" id="PRU00042"/>
    </source>
</evidence>
<name>A0A6A4X6G3_AMPAM</name>
<evidence type="ECO:0000256" key="6">
    <source>
        <dbReference type="ARBA" id="ARBA00023242"/>
    </source>
</evidence>
<keyword evidence="5" id="KW-0862">Zinc</keyword>
<feature type="domain" description="C2H2-type" evidence="9">
    <location>
        <begin position="244"/>
        <end position="272"/>
    </location>
</feature>
<dbReference type="AlphaFoldDB" id="A0A6A4X6G3"/>
<dbReference type="FunFam" id="3.30.160.60:FF:000145">
    <property type="entry name" value="Zinc finger protein 574"/>
    <property type="match status" value="1"/>
</dbReference>
<comment type="caution">
    <text evidence="10">The sequence shown here is derived from an EMBL/GenBank/DDBJ whole genome shotgun (WGS) entry which is preliminary data.</text>
</comment>
<accession>A0A6A4X6G3</accession>
<comment type="subcellular location">
    <subcellularLocation>
        <location evidence="1">Nucleus</location>
    </subcellularLocation>
</comment>
<dbReference type="PROSITE" id="PS50157">
    <property type="entry name" value="ZINC_FINGER_C2H2_2"/>
    <property type="match status" value="6"/>
</dbReference>
<evidence type="ECO:0000259" key="9">
    <source>
        <dbReference type="PROSITE" id="PS50157"/>
    </source>
</evidence>
<dbReference type="PANTHER" id="PTHR16515">
    <property type="entry name" value="PR DOMAIN ZINC FINGER PROTEIN"/>
    <property type="match status" value="1"/>
</dbReference>
<proteinExistence type="predicted"/>
<dbReference type="Pfam" id="PF00096">
    <property type="entry name" value="zf-C2H2"/>
    <property type="match status" value="6"/>
</dbReference>
<dbReference type="FunFam" id="3.30.160.60:FF:000446">
    <property type="entry name" value="Zinc finger protein"/>
    <property type="match status" value="1"/>
</dbReference>
<evidence type="ECO:0000256" key="2">
    <source>
        <dbReference type="ARBA" id="ARBA00022723"/>
    </source>
</evidence>
<feature type="domain" description="C2H2-type" evidence="9">
    <location>
        <begin position="413"/>
        <end position="436"/>
    </location>
</feature>
<keyword evidence="6" id="KW-0539">Nucleus</keyword>
<dbReference type="PANTHER" id="PTHR16515:SF66">
    <property type="entry name" value="C2H2-TYPE DOMAIN-CONTAINING PROTEIN"/>
    <property type="match status" value="1"/>
</dbReference>
<dbReference type="FunFam" id="3.30.160.60:FF:000065">
    <property type="entry name" value="B-cell CLL/lymphoma 6, member B"/>
    <property type="match status" value="1"/>
</dbReference>
<feature type="region of interest" description="Disordered" evidence="8">
    <location>
        <begin position="1"/>
        <end position="44"/>
    </location>
</feature>
<keyword evidence="2" id="KW-0479">Metal-binding</keyword>
<keyword evidence="11" id="KW-1185">Reference proteome</keyword>
<evidence type="ECO:0000256" key="4">
    <source>
        <dbReference type="ARBA" id="ARBA00022771"/>
    </source>
</evidence>
<evidence type="ECO:0000256" key="3">
    <source>
        <dbReference type="ARBA" id="ARBA00022737"/>
    </source>
</evidence>
<feature type="domain" description="C2H2-type" evidence="9">
    <location>
        <begin position="216"/>
        <end position="243"/>
    </location>
</feature>
<evidence type="ECO:0000256" key="8">
    <source>
        <dbReference type="SAM" id="MobiDB-lite"/>
    </source>
</evidence>
<organism evidence="10 11">
    <name type="scientific">Amphibalanus amphitrite</name>
    <name type="common">Striped barnacle</name>
    <name type="synonym">Balanus amphitrite</name>
    <dbReference type="NCBI Taxonomy" id="1232801"/>
    <lineage>
        <taxon>Eukaryota</taxon>
        <taxon>Metazoa</taxon>
        <taxon>Ecdysozoa</taxon>
        <taxon>Arthropoda</taxon>
        <taxon>Crustacea</taxon>
        <taxon>Multicrustacea</taxon>
        <taxon>Cirripedia</taxon>
        <taxon>Thoracica</taxon>
        <taxon>Thoracicalcarea</taxon>
        <taxon>Balanomorpha</taxon>
        <taxon>Balanoidea</taxon>
        <taxon>Balanidae</taxon>
        <taxon>Amphibalaninae</taxon>
        <taxon>Amphibalanus</taxon>
    </lineage>
</organism>
<gene>
    <name evidence="10" type="primary">su(Hw)_0</name>
    <name evidence="10" type="ORF">FJT64_017541</name>
</gene>
<dbReference type="GO" id="GO:0008270">
    <property type="term" value="F:zinc ion binding"/>
    <property type="evidence" value="ECO:0007669"/>
    <property type="project" value="UniProtKB-KW"/>
</dbReference>
<protein>
    <submittedName>
        <fullName evidence="10">Protein suppressor of hairy wing</fullName>
    </submittedName>
</protein>
<keyword evidence="4 7" id="KW-0863">Zinc-finger</keyword>
<dbReference type="OrthoDB" id="6408474at2759"/>
<dbReference type="SMART" id="SM00355">
    <property type="entry name" value="ZnF_C2H2"/>
    <property type="match status" value="6"/>
</dbReference>
<feature type="domain" description="C2H2-type" evidence="9">
    <location>
        <begin position="385"/>
        <end position="412"/>
    </location>
</feature>
<feature type="domain" description="C2H2-type" evidence="9">
    <location>
        <begin position="276"/>
        <end position="303"/>
    </location>
</feature>
<dbReference type="SUPFAM" id="SSF57667">
    <property type="entry name" value="beta-beta-alpha zinc fingers"/>
    <property type="match status" value="4"/>
</dbReference>
<sequence>MAPTKSNPRRIVRDTGELTITPTDITDSPPKRNSERLASQKRKDDIVSKMAEIFEDVAPMESSSVVAVPVSEDQLQMPACEDEPLPDITLMPVARREPSPVPVTAVAGPSSGDGGYNDFTGPATVEPYSSMTLLKSEPAPIPVDLRPPMRVLEQGEILLSDDPEQVRVLIEHNIKLKGTITDEMLEKVNRLLEHISADKCHCCGESIETAHKGDVHQCPQCGARCADKGTLARHMYTHTGLKPYTCEMCNKHFSRKYHLDRHVMQTGCDGKPKAAYPCQVCGKMFTRKDNLREHLRAHAGQVRRKKCYTCQYCEKQFYGSTLLQLSPLPTSHPHLTPTVPLHRRLHVEYVHEGKKGFECESCDKTFVRKEDLARHSVLHQGSRVHRCPICEKTFAIKPSLKIHLLTHTKEPPRSCEECGRAFIRQDCLLRHMRKKHREMLDQIMAEAEKKKIQQQLSSLEAVGRRDQLAADELEVRSKGTLSERALGEALRELLSLLVDEATLQAFGHPDQPVEQVLESVIRRCGHAHIDDPTLSYPDRLRENAKLLFTVVIDDNAVKTLLNSQTVDEVILHVLRLAKS</sequence>
<dbReference type="PROSITE" id="PS00028">
    <property type="entry name" value="ZINC_FINGER_C2H2_1"/>
    <property type="match status" value="5"/>
</dbReference>
<dbReference type="Gene3D" id="3.30.160.60">
    <property type="entry name" value="Classic Zinc Finger"/>
    <property type="match status" value="6"/>
</dbReference>
<dbReference type="InterPro" id="IPR050331">
    <property type="entry name" value="Zinc_finger"/>
</dbReference>
<dbReference type="EMBL" id="VIIS01000220">
    <property type="protein sequence ID" value="KAF0311700.1"/>
    <property type="molecule type" value="Genomic_DNA"/>
</dbReference>
<feature type="compositionally biased region" description="Low complexity" evidence="8">
    <location>
        <begin position="19"/>
        <end position="28"/>
    </location>
</feature>
<evidence type="ECO:0000313" key="11">
    <source>
        <dbReference type="Proteomes" id="UP000440578"/>
    </source>
</evidence>
<feature type="domain" description="C2H2-type" evidence="9">
    <location>
        <begin position="357"/>
        <end position="384"/>
    </location>
</feature>
<evidence type="ECO:0000256" key="5">
    <source>
        <dbReference type="ARBA" id="ARBA00022833"/>
    </source>
</evidence>